<dbReference type="EMBL" id="JAFBWN010000034">
    <property type="protein sequence ID" value="MBM2357322.1"/>
    <property type="molecule type" value="Genomic_DNA"/>
</dbReference>
<name>A0A9Q2P6I9_9RHOB</name>
<dbReference type="RefSeq" id="WP_231036024.1">
    <property type="nucleotide sequence ID" value="NZ_JAJNGX010000034.1"/>
</dbReference>
<gene>
    <name evidence="1" type="ORF">JQX14_22490</name>
</gene>
<dbReference type="AlphaFoldDB" id="A0A9Q2P6I9"/>
<sequence>MMEACQTQAWSELYFGRDREVIGRVIRKGVAGFTHQDLVIAEVNPDLPDADQIAADIATALNSKFT</sequence>
<organism evidence="1 2">
    <name type="scientific">Pseudosulfitobacter pseudonitzschiae</name>
    <dbReference type="NCBI Taxonomy" id="1402135"/>
    <lineage>
        <taxon>Bacteria</taxon>
        <taxon>Pseudomonadati</taxon>
        <taxon>Pseudomonadota</taxon>
        <taxon>Alphaproteobacteria</taxon>
        <taxon>Rhodobacterales</taxon>
        <taxon>Roseobacteraceae</taxon>
        <taxon>Pseudosulfitobacter</taxon>
    </lineage>
</organism>
<comment type="caution">
    <text evidence="1">The sequence shown here is derived from an EMBL/GenBank/DDBJ whole genome shotgun (WGS) entry which is preliminary data.</text>
</comment>
<evidence type="ECO:0000313" key="1">
    <source>
        <dbReference type="EMBL" id="MBM2357322.1"/>
    </source>
</evidence>
<protein>
    <submittedName>
        <fullName evidence="1">Uncharacterized protein</fullName>
    </submittedName>
</protein>
<proteinExistence type="predicted"/>
<evidence type="ECO:0000313" key="2">
    <source>
        <dbReference type="Proteomes" id="UP000809337"/>
    </source>
</evidence>
<reference evidence="1" key="1">
    <citation type="submission" date="2021-01" db="EMBL/GenBank/DDBJ databases">
        <title>Diatom-associated Roseobacters Show Island Model of Population Structure.</title>
        <authorList>
            <person name="Qu L."/>
            <person name="Feng X."/>
            <person name="Chen Y."/>
            <person name="Li L."/>
            <person name="Wang X."/>
            <person name="Hu Z."/>
            <person name="Wang H."/>
            <person name="Luo H."/>
        </authorList>
    </citation>
    <scope>NUCLEOTIDE SEQUENCE</scope>
    <source>
        <strain evidence="1">SM26-45</strain>
    </source>
</reference>
<accession>A0A9Q2P6I9</accession>
<dbReference type="Proteomes" id="UP000809337">
    <property type="component" value="Unassembled WGS sequence"/>
</dbReference>